<sequence length="173" mass="19016">MIEGWVNQAISLSTLAVRLAAAIQTNKPGQMWGVSVRSVKSGRNAAHQLRVDNAHFGVPDPGDSIYFNNLVSKTDQCGHKDRLEDFIFHSNTHGSWIPSRSRLRQALLPVAAKDPTAILEFNSAALLFDARVVCARLKLTDWKFTMTRMDDGNHATLVTGPLKNGPKMGKPVP</sequence>
<evidence type="ECO:0000313" key="1">
    <source>
        <dbReference type="EMBL" id="KAF2469148.1"/>
    </source>
</evidence>
<dbReference type="Proteomes" id="UP000799755">
    <property type="component" value="Unassembled WGS sequence"/>
</dbReference>
<proteinExistence type="predicted"/>
<organism evidence="1 2">
    <name type="scientific">Lindgomyces ingoldianus</name>
    <dbReference type="NCBI Taxonomy" id="673940"/>
    <lineage>
        <taxon>Eukaryota</taxon>
        <taxon>Fungi</taxon>
        <taxon>Dikarya</taxon>
        <taxon>Ascomycota</taxon>
        <taxon>Pezizomycotina</taxon>
        <taxon>Dothideomycetes</taxon>
        <taxon>Pleosporomycetidae</taxon>
        <taxon>Pleosporales</taxon>
        <taxon>Lindgomycetaceae</taxon>
        <taxon>Lindgomyces</taxon>
    </lineage>
</organism>
<comment type="caution">
    <text evidence="1">The sequence shown here is derived from an EMBL/GenBank/DDBJ whole genome shotgun (WGS) entry which is preliminary data.</text>
</comment>
<evidence type="ECO:0000313" key="2">
    <source>
        <dbReference type="Proteomes" id="UP000799755"/>
    </source>
</evidence>
<dbReference type="EMBL" id="MU003513">
    <property type="protein sequence ID" value="KAF2469148.1"/>
    <property type="molecule type" value="Genomic_DNA"/>
</dbReference>
<keyword evidence="2" id="KW-1185">Reference proteome</keyword>
<name>A0ACB6QRF0_9PLEO</name>
<protein>
    <submittedName>
        <fullName evidence="1">Uncharacterized protein</fullName>
    </submittedName>
</protein>
<gene>
    <name evidence="1" type="ORF">BDR25DRAFT_356931</name>
</gene>
<reference evidence="1" key="1">
    <citation type="journal article" date="2020" name="Stud. Mycol.">
        <title>101 Dothideomycetes genomes: a test case for predicting lifestyles and emergence of pathogens.</title>
        <authorList>
            <person name="Haridas S."/>
            <person name="Albert R."/>
            <person name="Binder M."/>
            <person name="Bloem J."/>
            <person name="Labutti K."/>
            <person name="Salamov A."/>
            <person name="Andreopoulos B."/>
            <person name="Baker S."/>
            <person name="Barry K."/>
            <person name="Bills G."/>
            <person name="Bluhm B."/>
            <person name="Cannon C."/>
            <person name="Castanera R."/>
            <person name="Culley D."/>
            <person name="Daum C."/>
            <person name="Ezra D."/>
            <person name="Gonzalez J."/>
            <person name="Henrissat B."/>
            <person name="Kuo A."/>
            <person name="Liang C."/>
            <person name="Lipzen A."/>
            <person name="Lutzoni F."/>
            <person name="Magnuson J."/>
            <person name="Mondo S."/>
            <person name="Nolan M."/>
            <person name="Ohm R."/>
            <person name="Pangilinan J."/>
            <person name="Park H.-J."/>
            <person name="Ramirez L."/>
            <person name="Alfaro M."/>
            <person name="Sun H."/>
            <person name="Tritt A."/>
            <person name="Yoshinaga Y."/>
            <person name="Zwiers L.-H."/>
            <person name="Turgeon B."/>
            <person name="Goodwin S."/>
            <person name="Spatafora J."/>
            <person name="Crous P."/>
            <person name="Grigoriev I."/>
        </authorList>
    </citation>
    <scope>NUCLEOTIDE SEQUENCE</scope>
    <source>
        <strain evidence="1">ATCC 200398</strain>
    </source>
</reference>
<accession>A0ACB6QRF0</accession>